<protein>
    <submittedName>
        <fullName evidence="2">Uncharacterized protein</fullName>
    </submittedName>
</protein>
<feature type="compositionally biased region" description="Low complexity" evidence="1">
    <location>
        <begin position="10"/>
        <end position="22"/>
    </location>
</feature>
<feature type="non-terminal residue" evidence="2">
    <location>
        <position position="1"/>
    </location>
</feature>
<dbReference type="EMBL" id="CADCTK010000880">
    <property type="protein sequence ID" value="CAA9286756.1"/>
    <property type="molecule type" value="Genomic_DNA"/>
</dbReference>
<feature type="region of interest" description="Disordered" evidence="1">
    <location>
        <begin position="1"/>
        <end position="40"/>
    </location>
</feature>
<accession>A0A6J4JTC2</accession>
<dbReference type="AlphaFoldDB" id="A0A6J4JTC2"/>
<organism evidence="2">
    <name type="scientific">uncultured Chloroflexia bacterium</name>
    <dbReference type="NCBI Taxonomy" id="1672391"/>
    <lineage>
        <taxon>Bacteria</taxon>
        <taxon>Bacillati</taxon>
        <taxon>Chloroflexota</taxon>
        <taxon>Chloroflexia</taxon>
        <taxon>environmental samples</taxon>
    </lineage>
</organism>
<evidence type="ECO:0000313" key="2">
    <source>
        <dbReference type="EMBL" id="CAA9286756.1"/>
    </source>
</evidence>
<gene>
    <name evidence="2" type="ORF">AVDCRST_MAG26-3795</name>
</gene>
<feature type="non-terminal residue" evidence="2">
    <location>
        <position position="40"/>
    </location>
</feature>
<sequence length="40" mass="4263">WQCGLRNGASTPPTSSPGPSGEEPIKPPQKKPTSNKERNC</sequence>
<proteinExistence type="predicted"/>
<reference evidence="2" key="1">
    <citation type="submission" date="2020-02" db="EMBL/GenBank/DDBJ databases">
        <authorList>
            <person name="Meier V. D."/>
        </authorList>
    </citation>
    <scope>NUCLEOTIDE SEQUENCE</scope>
    <source>
        <strain evidence="2">AVDCRST_MAG26</strain>
    </source>
</reference>
<name>A0A6J4JTC2_9CHLR</name>
<evidence type="ECO:0000256" key="1">
    <source>
        <dbReference type="SAM" id="MobiDB-lite"/>
    </source>
</evidence>